<dbReference type="SUPFAM" id="SSF54495">
    <property type="entry name" value="UBC-like"/>
    <property type="match status" value="1"/>
</dbReference>
<dbReference type="GeneID" id="6349725"/>
<dbReference type="AlphaFoldDB" id="A0A834S5G6"/>
<evidence type="ECO:0000256" key="4">
    <source>
        <dbReference type="SAM" id="MobiDB-lite"/>
    </source>
</evidence>
<evidence type="ECO:0000313" key="6">
    <source>
        <dbReference type="EMBL" id="KAF7575864.1"/>
    </source>
</evidence>
<dbReference type="SMART" id="SM00212">
    <property type="entry name" value="UBCc"/>
    <property type="match status" value="1"/>
</dbReference>
<evidence type="ECO:0000256" key="1">
    <source>
        <dbReference type="ARBA" id="ARBA00022679"/>
    </source>
</evidence>
<dbReference type="InterPro" id="IPR000608">
    <property type="entry name" value="UBC"/>
</dbReference>
<comment type="caution">
    <text evidence="6">The sequence shown here is derived from an EMBL/GenBank/DDBJ whole genome shotgun (WGS) entry which is preliminary data.</text>
</comment>
<dbReference type="PROSITE" id="PS00183">
    <property type="entry name" value="UBC_1"/>
    <property type="match status" value="1"/>
</dbReference>
<feature type="region of interest" description="Disordered" evidence="4">
    <location>
        <begin position="162"/>
        <end position="236"/>
    </location>
</feature>
<evidence type="ECO:0000313" key="7">
    <source>
        <dbReference type="Proteomes" id="UP000245464"/>
    </source>
</evidence>
<feature type="domain" description="UBC core" evidence="5">
    <location>
        <begin position="4"/>
        <end position="155"/>
    </location>
</feature>
<accession>A0A834S5G6</accession>
<dbReference type="GO" id="GO:0016740">
    <property type="term" value="F:transferase activity"/>
    <property type="evidence" value="ECO:0007669"/>
    <property type="project" value="UniProtKB-KW"/>
</dbReference>
<dbReference type="KEGG" id="ptrr:6349725"/>
<gene>
    <name evidence="6" type="ORF">PtrM4_001040</name>
</gene>
<proteinExistence type="predicted"/>
<protein>
    <recommendedName>
        <fullName evidence="5">UBC core domain-containing protein</fullName>
    </recommendedName>
</protein>
<dbReference type="Proteomes" id="UP000245464">
    <property type="component" value="Chromosome 1"/>
</dbReference>
<evidence type="ECO:0000256" key="2">
    <source>
        <dbReference type="ARBA" id="ARBA00022786"/>
    </source>
</evidence>
<dbReference type="InterPro" id="IPR023313">
    <property type="entry name" value="UBQ-conjugating_AS"/>
</dbReference>
<dbReference type="Pfam" id="PF00179">
    <property type="entry name" value="UQ_con"/>
    <property type="match status" value="1"/>
</dbReference>
<dbReference type="RefSeq" id="XP_065964776.1">
    <property type="nucleotide sequence ID" value="XM_066102574.1"/>
</dbReference>
<sequence>MNSKSLRRLAADHGSLHTAGLPPNYLFPPESDSSADLTSLDILLAGPVGTPYASGVWRLHLDIPPTYPTAPPTAQFRTRLWHPNIDEATGAVCVETLKRDWSSTLKLRDVLVTISCLLIQPNPASALNEAAGKLAVEDWDGYCRRAKLMTDIHAAVPTSLAKDVREAQMRGEDKTTEPEQPIAKPHSKGKEKERVKVTPGGPKLQRMASEDEENRRRRGTTQDADSDPESDWIPDNIFGIRGLEDAMQLDTPPKRIFAAPSSAKENMEIDDSDPFISVSPERSTQQSSRSFDLRLPKAASAASTSLNPSLSTPVFAETPSHQFQAQTHFSTAQPTTHPLLREFSYSWEEAAALHDVNPDLHTGLGKSEAKKRLSSDAFEAKRAWEIKRFRRAGCDLRRWAKEASEYYLATETYFVRDTPSLIRDLKTDYFNLGLTLCNHVRNLRITLCFDDLAPMTPAEFGEDDDNSASDDDTSSEKGVLCVLHKRLTRAFSLIPASSAPFTLILNFAPEGYIHYPSFKKPNTKEKIGALNIERRMLNVLETIRMPVYDFIHAGENRRVKPVWEDRETRNPKIMAHPLPQQTIQTKPALH</sequence>
<keyword evidence="1" id="KW-0808">Transferase</keyword>
<evidence type="ECO:0000259" key="5">
    <source>
        <dbReference type="PROSITE" id="PS50127"/>
    </source>
</evidence>
<feature type="compositionally biased region" description="Basic and acidic residues" evidence="4">
    <location>
        <begin position="162"/>
        <end position="177"/>
    </location>
</feature>
<name>A0A834S5G6_9PLEO</name>
<dbReference type="Gene3D" id="3.10.110.10">
    <property type="entry name" value="Ubiquitin Conjugating Enzyme"/>
    <property type="match status" value="1"/>
</dbReference>
<feature type="compositionally biased region" description="Polar residues" evidence="4">
    <location>
        <begin position="280"/>
        <end position="290"/>
    </location>
</feature>
<feature type="region of interest" description="Disordered" evidence="4">
    <location>
        <begin position="262"/>
        <end position="292"/>
    </location>
</feature>
<dbReference type="InterPro" id="IPR016135">
    <property type="entry name" value="UBQ-conjugating_enzyme/RWD"/>
</dbReference>
<evidence type="ECO:0000256" key="3">
    <source>
        <dbReference type="PROSITE-ProRule" id="PRU10133"/>
    </source>
</evidence>
<dbReference type="EMBL" id="NQIK02000001">
    <property type="protein sequence ID" value="KAF7575864.1"/>
    <property type="molecule type" value="Genomic_DNA"/>
</dbReference>
<dbReference type="PANTHER" id="PTHR24068">
    <property type="entry name" value="UBIQUITIN-CONJUGATING ENZYME E2"/>
    <property type="match status" value="1"/>
</dbReference>
<dbReference type="PROSITE" id="PS50127">
    <property type="entry name" value="UBC_2"/>
    <property type="match status" value="1"/>
</dbReference>
<keyword evidence="2" id="KW-0833">Ubl conjugation pathway</keyword>
<organism evidence="6 7">
    <name type="scientific">Pyrenophora tritici-repentis</name>
    <dbReference type="NCBI Taxonomy" id="45151"/>
    <lineage>
        <taxon>Eukaryota</taxon>
        <taxon>Fungi</taxon>
        <taxon>Dikarya</taxon>
        <taxon>Ascomycota</taxon>
        <taxon>Pezizomycotina</taxon>
        <taxon>Dothideomycetes</taxon>
        <taxon>Pleosporomycetidae</taxon>
        <taxon>Pleosporales</taxon>
        <taxon>Pleosporineae</taxon>
        <taxon>Pleosporaceae</taxon>
        <taxon>Pyrenophora</taxon>
    </lineage>
</organism>
<feature type="active site" description="Glycyl thioester intermediate" evidence="3">
    <location>
        <position position="93"/>
    </location>
</feature>
<reference evidence="6" key="1">
    <citation type="journal article" date="2018" name="BMC Genomics">
        <title>Comparative genomics of the wheat fungal pathogen Pyrenophora tritici-repentis reveals chromosomal variations and genome plasticity.</title>
        <authorList>
            <person name="Moolhuijzen P."/>
            <person name="See P.T."/>
            <person name="Hane J.K."/>
            <person name="Shi G."/>
            <person name="Liu Z."/>
            <person name="Oliver R.P."/>
            <person name="Moffat C.S."/>
        </authorList>
    </citation>
    <scope>NUCLEOTIDE SEQUENCE [LARGE SCALE GENOMIC DNA]</scope>
    <source>
        <strain evidence="6">M4</strain>
    </source>
</reference>
<dbReference type="FunFam" id="3.10.110.10:FF:000077">
    <property type="entry name" value="Ubiquitin conjugating enzyme E2"/>
    <property type="match status" value="1"/>
</dbReference>